<gene>
    <name evidence="2" type="ORF">AVENP_2186</name>
</gene>
<organism evidence="2 3">
    <name type="scientific">Arcobacter venerupis</name>
    <dbReference type="NCBI Taxonomy" id="1054033"/>
    <lineage>
        <taxon>Bacteria</taxon>
        <taxon>Pseudomonadati</taxon>
        <taxon>Campylobacterota</taxon>
        <taxon>Epsilonproteobacteria</taxon>
        <taxon>Campylobacterales</taxon>
        <taxon>Arcobacteraceae</taxon>
        <taxon>Arcobacter</taxon>
    </lineage>
</organism>
<dbReference type="InterPro" id="IPR003607">
    <property type="entry name" value="HD/PDEase_dom"/>
</dbReference>
<feature type="domain" description="HD-GYP" evidence="1">
    <location>
        <begin position="218"/>
        <end position="403"/>
    </location>
</feature>
<dbReference type="PANTHER" id="PTHR43155">
    <property type="entry name" value="CYCLIC DI-GMP PHOSPHODIESTERASE PA4108-RELATED"/>
    <property type="match status" value="1"/>
</dbReference>
<dbReference type="PROSITE" id="PS51832">
    <property type="entry name" value="HD_GYP"/>
    <property type="match status" value="2"/>
</dbReference>
<dbReference type="AlphaFoldDB" id="A0AAE7BC87"/>
<dbReference type="RefSeq" id="WP_128359382.1">
    <property type="nucleotide sequence ID" value="NZ_CP053840.1"/>
</dbReference>
<dbReference type="Gene3D" id="1.10.3210.10">
    <property type="entry name" value="Hypothetical protein af1432"/>
    <property type="match status" value="2"/>
</dbReference>
<keyword evidence="3" id="KW-1185">Reference proteome</keyword>
<dbReference type="SMART" id="SM00471">
    <property type="entry name" value="HDc"/>
    <property type="match status" value="2"/>
</dbReference>
<protein>
    <submittedName>
        <fullName evidence="2">C-di-GMP phosphodiesterase, class II (HD-GYP domain)</fullName>
    </submittedName>
</protein>
<dbReference type="PANTHER" id="PTHR43155:SF1">
    <property type="entry name" value="3'3'-CGAMP-SPECIFIC PHOSPHODIESTERASE 1"/>
    <property type="match status" value="1"/>
</dbReference>
<sequence>MKFNLNQFLLALSDALDFVEINTLGATSFHSKRVAYIALRLADFYILNDKEKFDLCSFSILHDNGLSEEATVNEFEDNPKKENHNILEQYTKHCEIGEKNIIDFPFLSNHKNIVKYHHENYDGSGFYKLKDTQIPLLAQIIALADTVDNIFHFENPSIENREKIVKFINDKKGIYYSEELVNNFNTLVKKPAFWFDLQSNNLEKLVLSKIENFTMNIELEQLVKLSSIFSTIIDSNSAFTSRHSSGLSDKVAKMSNYYKYEHEKTMRLIIAANLHDLGKLAVPNKILDKQSALTQKEFEIVKCHTYYTRQALEKINGFEDIVEWAANHHEKLDGTGYPYGFDAQRLCFDSRLMTCLDIYQALTEERPYRKGMSHNDTMNILKDHGSKGYIDNIIVNDIDKVFG</sequence>
<dbReference type="KEGG" id="avp:AVENP_2186"/>
<dbReference type="SUPFAM" id="SSF109604">
    <property type="entry name" value="HD-domain/PDEase-like"/>
    <property type="match status" value="2"/>
</dbReference>
<reference evidence="2 3" key="1">
    <citation type="submission" date="2020-05" db="EMBL/GenBank/DDBJ databases">
        <title>Complete genome sequencing of Campylobacter and Arcobacter type strains.</title>
        <authorList>
            <person name="Miller W.G."/>
            <person name="Yee E."/>
        </authorList>
    </citation>
    <scope>NUCLEOTIDE SEQUENCE [LARGE SCALE GENOMIC DNA]</scope>
    <source>
        <strain evidence="2 3">LMG 26156</strain>
    </source>
</reference>
<dbReference type="InterPro" id="IPR037522">
    <property type="entry name" value="HD_GYP_dom"/>
</dbReference>
<name>A0AAE7BC87_9BACT</name>
<dbReference type="Proteomes" id="UP000503482">
    <property type="component" value="Chromosome"/>
</dbReference>
<proteinExistence type="predicted"/>
<dbReference type="Pfam" id="PF13487">
    <property type="entry name" value="HD_5"/>
    <property type="match status" value="2"/>
</dbReference>
<accession>A0AAE7BC87</accession>
<evidence type="ECO:0000313" key="3">
    <source>
        <dbReference type="Proteomes" id="UP000503482"/>
    </source>
</evidence>
<evidence type="ECO:0000259" key="1">
    <source>
        <dbReference type="PROSITE" id="PS51832"/>
    </source>
</evidence>
<dbReference type="EMBL" id="CP053840">
    <property type="protein sequence ID" value="QKF67714.1"/>
    <property type="molecule type" value="Genomic_DNA"/>
</dbReference>
<evidence type="ECO:0000313" key="2">
    <source>
        <dbReference type="EMBL" id="QKF67714.1"/>
    </source>
</evidence>
<dbReference type="CDD" id="cd00077">
    <property type="entry name" value="HDc"/>
    <property type="match status" value="2"/>
</dbReference>
<feature type="domain" description="HD-GYP" evidence="1">
    <location>
        <begin position="5"/>
        <end position="200"/>
    </location>
</feature>